<evidence type="ECO:0000256" key="5">
    <source>
        <dbReference type="PROSITE-ProRule" id="PRU00520"/>
    </source>
</evidence>
<dbReference type="Gene3D" id="3.30.70.100">
    <property type="match status" value="1"/>
</dbReference>
<evidence type="ECO:0000256" key="1">
    <source>
        <dbReference type="ARBA" id="ARBA00005614"/>
    </source>
</evidence>
<evidence type="ECO:0000256" key="2">
    <source>
        <dbReference type="ARBA" id="ARBA00012150"/>
    </source>
</evidence>
<evidence type="ECO:0000256" key="4">
    <source>
        <dbReference type="ARBA" id="ARBA00047645"/>
    </source>
</evidence>
<dbReference type="PROSITE" id="PS00150">
    <property type="entry name" value="ACYLPHOSPHATASE_1"/>
    <property type="match status" value="1"/>
</dbReference>
<gene>
    <name evidence="8" type="ORF">D1832_14570</name>
</gene>
<comment type="catalytic activity">
    <reaction evidence="4 5">
        <text>an acyl phosphate + H2O = a carboxylate + phosphate + H(+)</text>
        <dbReference type="Rhea" id="RHEA:14965"/>
        <dbReference type="ChEBI" id="CHEBI:15377"/>
        <dbReference type="ChEBI" id="CHEBI:15378"/>
        <dbReference type="ChEBI" id="CHEBI:29067"/>
        <dbReference type="ChEBI" id="CHEBI:43474"/>
        <dbReference type="ChEBI" id="CHEBI:59918"/>
        <dbReference type="EC" id="3.6.1.7"/>
    </reaction>
</comment>
<dbReference type="GO" id="GO:0003998">
    <property type="term" value="F:acylphosphatase activity"/>
    <property type="evidence" value="ECO:0007669"/>
    <property type="project" value="UniProtKB-EC"/>
</dbReference>
<dbReference type="InterPro" id="IPR020456">
    <property type="entry name" value="Acylphosphatase"/>
</dbReference>
<comment type="similarity">
    <text evidence="1 6">Belongs to the acylphosphatase family.</text>
</comment>
<dbReference type="PANTHER" id="PTHR47268">
    <property type="entry name" value="ACYLPHOSPHATASE"/>
    <property type="match status" value="1"/>
</dbReference>
<dbReference type="EMBL" id="QWLM01000027">
    <property type="protein sequence ID" value="RHW43009.1"/>
    <property type="molecule type" value="Genomic_DNA"/>
</dbReference>
<feature type="active site" evidence="5">
    <location>
        <position position="40"/>
    </location>
</feature>
<accession>A0A417YZI3</accession>
<dbReference type="PROSITE" id="PS51160">
    <property type="entry name" value="ACYLPHOSPHATASE_3"/>
    <property type="match status" value="1"/>
</dbReference>
<sequence length="93" mass="10131">MNASPRAVDLTITGHVQGVSFRAYTADRARELGLVGWVENLDDGSVHVRAQGDPDAVESLVDWCHDGPSVARVDDVEVRDVAPESVDDFSVRR</sequence>
<dbReference type="SUPFAM" id="SSF54975">
    <property type="entry name" value="Acylphosphatase/BLUF domain-like"/>
    <property type="match status" value="1"/>
</dbReference>
<name>A0A417YZI3_9MICO</name>
<dbReference type="InterPro" id="IPR017968">
    <property type="entry name" value="Acylphosphatase_CS"/>
</dbReference>
<organism evidence="8 9">
    <name type="scientific">Dermacoccus abyssi</name>
    <dbReference type="NCBI Taxonomy" id="322596"/>
    <lineage>
        <taxon>Bacteria</taxon>
        <taxon>Bacillati</taxon>
        <taxon>Actinomycetota</taxon>
        <taxon>Actinomycetes</taxon>
        <taxon>Micrococcales</taxon>
        <taxon>Dermacoccaceae</taxon>
        <taxon>Dermacoccus</taxon>
    </lineage>
</organism>
<proteinExistence type="inferred from homology"/>
<dbReference type="Pfam" id="PF00708">
    <property type="entry name" value="Acylphosphatase"/>
    <property type="match status" value="1"/>
</dbReference>
<dbReference type="InterPro" id="IPR001792">
    <property type="entry name" value="Acylphosphatase-like_dom"/>
</dbReference>
<evidence type="ECO:0000259" key="7">
    <source>
        <dbReference type="PROSITE" id="PS51160"/>
    </source>
</evidence>
<keyword evidence="5" id="KW-0378">Hydrolase</keyword>
<reference evidence="8 9" key="1">
    <citation type="submission" date="2018-08" db="EMBL/GenBank/DDBJ databases">
        <title>Whole genome sequence analysis of Dermacoccus abyssi bacteria isolated from Deep Mariana trench Micromonospora spp reveals genes involved in the environmental adaptation and production of secondary metabolites.</title>
        <authorList>
            <person name="Abdel-Mageed W.M."/>
            <person name="Lehri B."/>
            <person name="Nouioui I."/>
            <person name="Goodfellow I."/>
            <person name="Jaspars M."/>
            <person name="Karlyshev A."/>
        </authorList>
    </citation>
    <scope>NUCLEOTIDE SEQUENCE [LARGE SCALE GENOMIC DNA]</scope>
    <source>
        <strain evidence="8 9">MT1.1</strain>
    </source>
</reference>
<protein>
    <recommendedName>
        <fullName evidence="3 5">acylphosphatase</fullName>
        <ecNumber evidence="2 5">3.6.1.7</ecNumber>
    </recommendedName>
</protein>
<evidence type="ECO:0000256" key="3">
    <source>
        <dbReference type="ARBA" id="ARBA00015991"/>
    </source>
</evidence>
<dbReference type="RefSeq" id="WP_118915099.1">
    <property type="nucleotide sequence ID" value="NZ_CBCRVH010000026.1"/>
</dbReference>
<evidence type="ECO:0000256" key="6">
    <source>
        <dbReference type="RuleBase" id="RU004168"/>
    </source>
</evidence>
<dbReference type="AlphaFoldDB" id="A0A417YZI3"/>
<dbReference type="Proteomes" id="UP000285376">
    <property type="component" value="Unassembled WGS sequence"/>
</dbReference>
<evidence type="ECO:0000313" key="9">
    <source>
        <dbReference type="Proteomes" id="UP000285376"/>
    </source>
</evidence>
<feature type="active site" evidence="5">
    <location>
        <position position="22"/>
    </location>
</feature>
<evidence type="ECO:0000313" key="8">
    <source>
        <dbReference type="EMBL" id="RHW43009.1"/>
    </source>
</evidence>
<dbReference type="PRINTS" id="PR00112">
    <property type="entry name" value="ACYLPHPHTASE"/>
</dbReference>
<dbReference type="PANTHER" id="PTHR47268:SF4">
    <property type="entry name" value="ACYLPHOSPHATASE"/>
    <property type="match status" value="1"/>
</dbReference>
<comment type="caution">
    <text evidence="8">The sequence shown here is derived from an EMBL/GenBank/DDBJ whole genome shotgun (WGS) entry which is preliminary data.</text>
</comment>
<feature type="domain" description="Acylphosphatase-like" evidence="7">
    <location>
        <begin position="7"/>
        <end position="93"/>
    </location>
</feature>
<dbReference type="EC" id="3.6.1.7" evidence="2 5"/>
<dbReference type="InterPro" id="IPR036046">
    <property type="entry name" value="Acylphosphatase-like_dom_sf"/>
</dbReference>